<dbReference type="EMBL" id="JACGWV010000001">
    <property type="protein sequence ID" value="MBA8806597.1"/>
    <property type="molecule type" value="Genomic_DNA"/>
</dbReference>
<dbReference type="Gene3D" id="1.10.357.10">
    <property type="entry name" value="Tetracycline Repressor, domain 2"/>
    <property type="match status" value="1"/>
</dbReference>
<keyword evidence="7" id="KW-1185">Reference proteome</keyword>
<protein>
    <submittedName>
        <fullName evidence="6">AcrR family transcriptional regulator</fullName>
    </submittedName>
</protein>
<evidence type="ECO:0000256" key="4">
    <source>
        <dbReference type="PROSITE-ProRule" id="PRU00335"/>
    </source>
</evidence>
<dbReference type="InterPro" id="IPR023772">
    <property type="entry name" value="DNA-bd_HTH_TetR-type_CS"/>
</dbReference>
<feature type="DNA-binding region" description="H-T-H motif" evidence="4">
    <location>
        <begin position="29"/>
        <end position="48"/>
    </location>
</feature>
<keyword evidence="1" id="KW-0805">Transcription regulation</keyword>
<feature type="domain" description="HTH tetR-type" evidence="5">
    <location>
        <begin position="6"/>
        <end position="66"/>
    </location>
</feature>
<evidence type="ECO:0000259" key="5">
    <source>
        <dbReference type="PROSITE" id="PS50977"/>
    </source>
</evidence>
<dbReference type="SUPFAM" id="SSF46689">
    <property type="entry name" value="Homeodomain-like"/>
    <property type="match status" value="1"/>
</dbReference>
<dbReference type="RefSeq" id="WP_182614302.1">
    <property type="nucleotide sequence ID" value="NZ_BAAATF010000002.1"/>
</dbReference>
<dbReference type="InterPro" id="IPR050109">
    <property type="entry name" value="HTH-type_TetR-like_transc_reg"/>
</dbReference>
<evidence type="ECO:0000256" key="2">
    <source>
        <dbReference type="ARBA" id="ARBA00023125"/>
    </source>
</evidence>
<comment type="caution">
    <text evidence="6">The sequence shown here is derived from an EMBL/GenBank/DDBJ whole genome shotgun (WGS) entry which is preliminary data.</text>
</comment>
<keyword evidence="3" id="KW-0804">Transcription</keyword>
<reference evidence="6 7" key="1">
    <citation type="submission" date="2020-07" db="EMBL/GenBank/DDBJ databases">
        <title>Sequencing the genomes of 1000 actinobacteria strains.</title>
        <authorList>
            <person name="Klenk H.-P."/>
        </authorList>
    </citation>
    <scope>NUCLEOTIDE SEQUENCE [LARGE SCALE GENOMIC DNA]</scope>
    <source>
        <strain evidence="6 7">DSM 44121</strain>
    </source>
</reference>
<dbReference type="PRINTS" id="PR00455">
    <property type="entry name" value="HTHTETR"/>
</dbReference>
<accession>A0A7W3J5B4</accession>
<dbReference type="Proteomes" id="UP000540568">
    <property type="component" value="Unassembled WGS sequence"/>
</dbReference>
<dbReference type="InterPro" id="IPR001647">
    <property type="entry name" value="HTH_TetR"/>
</dbReference>
<dbReference type="GO" id="GO:0003700">
    <property type="term" value="F:DNA-binding transcription factor activity"/>
    <property type="evidence" value="ECO:0007669"/>
    <property type="project" value="TreeGrafter"/>
</dbReference>
<dbReference type="PANTHER" id="PTHR30055:SF238">
    <property type="entry name" value="MYCOFACTOCIN BIOSYNTHESIS TRANSCRIPTIONAL REGULATOR MFTR-RELATED"/>
    <property type="match status" value="1"/>
</dbReference>
<dbReference type="PROSITE" id="PS50977">
    <property type="entry name" value="HTH_TETR_2"/>
    <property type="match status" value="1"/>
</dbReference>
<dbReference type="PANTHER" id="PTHR30055">
    <property type="entry name" value="HTH-TYPE TRANSCRIPTIONAL REGULATOR RUTR"/>
    <property type="match status" value="1"/>
</dbReference>
<evidence type="ECO:0000256" key="1">
    <source>
        <dbReference type="ARBA" id="ARBA00023015"/>
    </source>
</evidence>
<dbReference type="Pfam" id="PF00440">
    <property type="entry name" value="TetR_N"/>
    <property type="match status" value="1"/>
</dbReference>
<dbReference type="AlphaFoldDB" id="A0A7W3J5B4"/>
<sequence length="194" mass="20920">MVRWQPGTSERLQAAALELFASNGYEQTTAAEIAQSVGLTERTFFRHFSDKREVLFHGQQLLVEAFLGGVAAAPDDAPPMELVAAALGAAEEFFPAERRDHSRLRQTVIDQNQALQERERHKLSVLAATLGDALRARGVAEPAATLAAESAATVFGVAFTQWIAPGEDRSIGEIERSVLAELRDLIAVAPVGNA</sequence>
<dbReference type="GO" id="GO:0000976">
    <property type="term" value="F:transcription cis-regulatory region binding"/>
    <property type="evidence" value="ECO:0007669"/>
    <property type="project" value="TreeGrafter"/>
</dbReference>
<keyword evidence="2 4" id="KW-0238">DNA-binding</keyword>
<name>A0A7W3J5B4_9MICO</name>
<evidence type="ECO:0000313" key="7">
    <source>
        <dbReference type="Proteomes" id="UP000540568"/>
    </source>
</evidence>
<dbReference type="InterPro" id="IPR009057">
    <property type="entry name" value="Homeodomain-like_sf"/>
</dbReference>
<dbReference type="PROSITE" id="PS01081">
    <property type="entry name" value="HTH_TETR_1"/>
    <property type="match status" value="1"/>
</dbReference>
<evidence type="ECO:0000256" key="3">
    <source>
        <dbReference type="ARBA" id="ARBA00023163"/>
    </source>
</evidence>
<gene>
    <name evidence="6" type="ORF">FHX71_000539</name>
</gene>
<evidence type="ECO:0000313" key="6">
    <source>
        <dbReference type="EMBL" id="MBA8806597.1"/>
    </source>
</evidence>
<proteinExistence type="predicted"/>
<organism evidence="6 7">
    <name type="scientific">Promicromonospora sukumoe</name>
    <dbReference type="NCBI Taxonomy" id="88382"/>
    <lineage>
        <taxon>Bacteria</taxon>
        <taxon>Bacillati</taxon>
        <taxon>Actinomycetota</taxon>
        <taxon>Actinomycetes</taxon>
        <taxon>Micrococcales</taxon>
        <taxon>Promicromonosporaceae</taxon>
        <taxon>Promicromonospora</taxon>
    </lineage>
</organism>